<feature type="transmembrane region" description="Helical" evidence="11">
    <location>
        <begin position="658"/>
        <end position="678"/>
    </location>
</feature>
<comment type="subcellular location">
    <subcellularLocation>
        <location evidence="1">Membrane</location>
        <topology evidence="1">Multi-pass membrane protein</topology>
    </subcellularLocation>
</comment>
<keyword evidence="4 11" id="KW-0812">Transmembrane</keyword>
<dbReference type="GO" id="GO:0022857">
    <property type="term" value="F:transmembrane transporter activity"/>
    <property type="evidence" value="ECO:0007669"/>
    <property type="project" value="InterPro"/>
</dbReference>
<evidence type="ECO:0000256" key="3">
    <source>
        <dbReference type="ARBA" id="ARBA00022448"/>
    </source>
</evidence>
<keyword evidence="5" id="KW-0571">Peptide transport</keyword>
<sequence length="726" mass="80937">MTRDDNANENPTHRKNDGDNSSVSSLESNHSVTPLKKIPYPKSVFFIVSNEFCERFSFYGMRTILSLYLADILLYSENDATVIYHVFTMMVYFFPIFGAIISDSLLGKFRTILYVSCIYAVGNIVLALAATPPLDFPMRPISLLGLLLIAIGTGGIKPCVSAFGGDQFVLPQQEVQLASFFSLFYFSVNSGSLISTFITPILREDVKCFGQDSCYSLAFGIPGILMVISIIIFGIGKPLYKIKKPEGNMLVNVSKCIGNAISTKIKSKNVKKDNWLDYAEEAHGSKLVEDVKCLMKVLLLFIPLPVFWALFDQQGSGWTFMARRMNGDVGGFTILPDQMQVVNPLLILIFIPLFQYIIYPILNKCKVLRTPLQRLVAGGCLAAVSFIVSAVICLSLESTYPILPHATNGQLRIYNALPCKITIATKGLTEKDIIIPPGDNYTNIDIDVIQRRSFDYVANGCGSTSGKFMVYEKKSTAYLFNETNIPAFELADDVDKTTNGNPKLRLLLGTITPVEIKFVNSDGVEEMRINSSNSDLFELKPDDYTIKFGEKYTYTTHLRLGAVYALVGRQKENQEFELSLRIVTSPNSINILFLIPQYIIMTMGEVMFSITGLEFAYSQSPTSMKSVLQACWLLTTAFGNLLVVIIESAEPFHEQSKTFFLYAGIMLADMIVFSLMAMRYEYVKKEGSDESHSTKGNDSLNDRKDSEKFTGISNVAFTTDEKGLKM</sequence>
<evidence type="ECO:0000256" key="5">
    <source>
        <dbReference type="ARBA" id="ARBA00022856"/>
    </source>
</evidence>
<accession>A0AAN7VGC3</accession>
<keyword evidence="6" id="KW-0653">Protein transport</keyword>
<feature type="transmembrane region" description="Helical" evidence="11">
    <location>
        <begin position="591"/>
        <end position="615"/>
    </location>
</feature>
<evidence type="ECO:0000256" key="9">
    <source>
        <dbReference type="ARBA" id="ARBA00078114"/>
    </source>
</evidence>
<dbReference type="FunFam" id="1.20.1250.20:FF:000049">
    <property type="entry name" value="Solute carrier family 15 member 2"/>
    <property type="match status" value="1"/>
</dbReference>
<evidence type="ECO:0000256" key="2">
    <source>
        <dbReference type="ARBA" id="ARBA00005982"/>
    </source>
</evidence>
<feature type="region of interest" description="Disordered" evidence="10">
    <location>
        <begin position="688"/>
        <end position="707"/>
    </location>
</feature>
<organism evidence="12 13">
    <name type="scientific">Pyrocoelia pectoralis</name>
    <dbReference type="NCBI Taxonomy" id="417401"/>
    <lineage>
        <taxon>Eukaryota</taxon>
        <taxon>Metazoa</taxon>
        <taxon>Ecdysozoa</taxon>
        <taxon>Arthropoda</taxon>
        <taxon>Hexapoda</taxon>
        <taxon>Insecta</taxon>
        <taxon>Pterygota</taxon>
        <taxon>Neoptera</taxon>
        <taxon>Endopterygota</taxon>
        <taxon>Coleoptera</taxon>
        <taxon>Polyphaga</taxon>
        <taxon>Elateriformia</taxon>
        <taxon>Elateroidea</taxon>
        <taxon>Lampyridae</taxon>
        <taxon>Lampyrinae</taxon>
        <taxon>Pyrocoelia</taxon>
    </lineage>
</organism>
<feature type="transmembrane region" description="Helical" evidence="11">
    <location>
        <begin position="112"/>
        <end position="131"/>
    </location>
</feature>
<comment type="caution">
    <text evidence="12">The sequence shown here is derived from an EMBL/GenBank/DDBJ whole genome shotgun (WGS) entry which is preliminary data.</text>
</comment>
<dbReference type="AlphaFoldDB" id="A0AAN7VGC3"/>
<feature type="region of interest" description="Disordered" evidence="10">
    <location>
        <begin position="1"/>
        <end position="27"/>
    </location>
</feature>
<dbReference type="InterPro" id="IPR036259">
    <property type="entry name" value="MFS_trans_sf"/>
</dbReference>
<feature type="transmembrane region" description="Helical" evidence="11">
    <location>
        <begin position="177"/>
        <end position="203"/>
    </location>
</feature>
<feature type="transmembrane region" description="Helical" evidence="11">
    <location>
        <begin position="293"/>
        <end position="311"/>
    </location>
</feature>
<feature type="transmembrane region" description="Helical" evidence="11">
    <location>
        <begin position="627"/>
        <end position="646"/>
    </location>
</feature>
<dbReference type="Gene3D" id="1.20.1250.20">
    <property type="entry name" value="MFS general substrate transporter like domains"/>
    <property type="match status" value="2"/>
</dbReference>
<gene>
    <name evidence="12" type="ORF">RI129_009071</name>
</gene>
<proteinExistence type="inferred from homology"/>
<evidence type="ECO:0000256" key="7">
    <source>
        <dbReference type="ARBA" id="ARBA00022989"/>
    </source>
</evidence>
<feature type="transmembrane region" description="Helical" evidence="11">
    <location>
        <begin position="82"/>
        <end position="100"/>
    </location>
</feature>
<dbReference type="GO" id="GO:0015031">
    <property type="term" value="P:protein transport"/>
    <property type="evidence" value="ECO:0007669"/>
    <property type="project" value="UniProtKB-KW"/>
</dbReference>
<evidence type="ECO:0000256" key="6">
    <source>
        <dbReference type="ARBA" id="ARBA00022927"/>
    </source>
</evidence>
<dbReference type="GO" id="GO:0016020">
    <property type="term" value="C:membrane"/>
    <property type="evidence" value="ECO:0007669"/>
    <property type="project" value="UniProtKB-SubCell"/>
</dbReference>
<reference evidence="12 13" key="1">
    <citation type="journal article" date="2024" name="Insects">
        <title>An Improved Chromosome-Level Genome Assembly of the Firefly Pyrocoelia pectoralis.</title>
        <authorList>
            <person name="Fu X."/>
            <person name="Meyer-Rochow V.B."/>
            <person name="Ballantyne L."/>
            <person name="Zhu X."/>
        </authorList>
    </citation>
    <scope>NUCLEOTIDE SEQUENCE [LARGE SCALE GENOMIC DNA]</scope>
    <source>
        <strain evidence="12">XCY_ONT2</strain>
    </source>
</reference>
<dbReference type="CDD" id="cd17347">
    <property type="entry name" value="MFS_SLC15A1_2_like"/>
    <property type="match status" value="1"/>
</dbReference>
<dbReference type="InterPro" id="IPR000109">
    <property type="entry name" value="POT_fam"/>
</dbReference>
<name>A0AAN7VGC3_9COLE</name>
<keyword evidence="8 11" id="KW-0472">Membrane</keyword>
<keyword evidence="7 11" id="KW-1133">Transmembrane helix</keyword>
<evidence type="ECO:0000313" key="12">
    <source>
        <dbReference type="EMBL" id="KAK5642904.1"/>
    </source>
</evidence>
<evidence type="ECO:0000256" key="11">
    <source>
        <dbReference type="SAM" id="Phobius"/>
    </source>
</evidence>
<feature type="transmembrane region" description="Helical" evidence="11">
    <location>
        <begin position="374"/>
        <end position="392"/>
    </location>
</feature>
<evidence type="ECO:0000256" key="1">
    <source>
        <dbReference type="ARBA" id="ARBA00004141"/>
    </source>
</evidence>
<dbReference type="EMBL" id="JAVRBK010000006">
    <property type="protein sequence ID" value="KAK5642904.1"/>
    <property type="molecule type" value="Genomic_DNA"/>
</dbReference>
<evidence type="ECO:0000256" key="4">
    <source>
        <dbReference type="ARBA" id="ARBA00022692"/>
    </source>
</evidence>
<dbReference type="Proteomes" id="UP001329430">
    <property type="component" value="Chromosome 6"/>
</dbReference>
<dbReference type="SUPFAM" id="SSF103473">
    <property type="entry name" value="MFS general substrate transporter"/>
    <property type="match status" value="1"/>
</dbReference>
<feature type="compositionally biased region" description="Basic and acidic residues" evidence="10">
    <location>
        <begin position="1"/>
        <end position="18"/>
    </location>
</feature>
<dbReference type="PROSITE" id="PS01022">
    <property type="entry name" value="PTR2_1"/>
    <property type="match status" value="1"/>
</dbReference>
<evidence type="ECO:0000256" key="10">
    <source>
        <dbReference type="SAM" id="MobiDB-lite"/>
    </source>
</evidence>
<keyword evidence="3" id="KW-0813">Transport</keyword>
<dbReference type="FunFam" id="1.20.1250.20:FF:000379">
    <property type="entry name" value="Uncharacterized protein, isoform A"/>
    <property type="match status" value="1"/>
</dbReference>
<dbReference type="PANTHER" id="PTHR11654">
    <property type="entry name" value="OLIGOPEPTIDE TRANSPORTER-RELATED"/>
    <property type="match status" value="1"/>
</dbReference>
<comment type="similarity">
    <text evidence="2">Belongs to the major facilitator superfamily. Proton-dependent oligopeptide transporter (POT/PTR) (TC 2.A.17) family.</text>
</comment>
<dbReference type="InterPro" id="IPR018456">
    <property type="entry name" value="PTR2_symporter_CS"/>
</dbReference>
<feature type="transmembrane region" description="Helical" evidence="11">
    <location>
        <begin position="341"/>
        <end position="362"/>
    </location>
</feature>
<evidence type="ECO:0000256" key="8">
    <source>
        <dbReference type="ARBA" id="ARBA00023136"/>
    </source>
</evidence>
<keyword evidence="13" id="KW-1185">Reference proteome</keyword>
<dbReference type="Pfam" id="PF00854">
    <property type="entry name" value="PTR2"/>
    <property type="match status" value="2"/>
</dbReference>
<evidence type="ECO:0000313" key="13">
    <source>
        <dbReference type="Proteomes" id="UP001329430"/>
    </source>
</evidence>
<feature type="transmembrane region" description="Helical" evidence="11">
    <location>
        <begin position="215"/>
        <end position="235"/>
    </location>
</feature>
<protein>
    <recommendedName>
        <fullName evidence="9">Oligopeptide transporter 1</fullName>
    </recommendedName>
</protein>
<feature type="transmembrane region" description="Helical" evidence="11">
    <location>
        <begin position="143"/>
        <end position="165"/>
    </location>
</feature>
<dbReference type="GO" id="GO:0006857">
    <property type="term" value="P:oligopeptide transport"/>
    <property type="evidence" value="ECO:0007669"/>
    <property type="project" value="InterPro"/>
</dbReference>